<evidence type="ECO:0000256" key="4">
    <source>
        <dbReference type="ARBA" id="ARBA00016902"/>
    </source>
</evidence>
<dbReference type="GO" id="GO:0051083">
    <property type="term" value="P:'de novo' cotranslational protein folding"/>
    <property type="evidence" value="ECO:0007669"/>
    <property type="project" value="TreeGrafter"/>
</dbReference>
<dbReference type="AlphaFoldDB" id="A0A1G7W1B0"/>
<dbReference type="Gene3D" id="1.10.3120.10">
    <property type="entry name" value="Trigger factor, C-terminal domain"/>
    <property type="match status" value="1"/>
</dbReference>
<keyword evidence="7 12" id="KW-0143">Chaperone</keyword>
<dbReference type="FunFam" id="3.10.50.40:FF:000001">
    <property type="entry name" value="Trigger factor"/>
    <property type="match status" value="1"/>
</dbReference>
<dbReference type="SUPFAM" id="SSF102735">
    <property type="entry name" value="Trigger factor ribosome-binding domain"/>
    <property type="match status" value="1"/>
</dbReference>
<dbReference type="GO" id="GO:0051301">
    <property type="term" value="P:cell division"/>
    <property type="evidence" value="ECO:0007669"/>
    <property type="project" value="UniProtKB-KW"/>
</dbReference>
<dbReference type="SUPFAM" id="SSF109998">
    <property type="entry name" value="Triger factor/SurA peptide-binding domain-like"/>
    <property type="match status" value="1"/>
</dbReference>
<evidence type="ECO:0000256" key="5">
    <source>
        <dbReference type="ARBA" id="ARBA00022618"/>
    </source>
</evidence>
<dbReference type="NCBIfam" id="TIGR00115">
    <property type="entry name" value="tig"/>
    <property type="match status" value="1"/>
</dbReference>
<dbReference type="GO" id="GO:0043335">
    <property type="term" value="P:protein unfolding"/>
    <property type="evidence" value="ECO:0007669"/>
    <property type="project" value="TreeGrafter"/>
</dbReference>
<evidence type="ECO:0000256" key="12">
    <source>
        <dbReference type="HAMAP-Rule" id="MF_00303"/>
    </source>
</evidence>
<evidence type="ECO:0000259" key="15">
    <source>
        <dbReference type="PROSITE" id="PS50059"/>
    </source>
</evidence>
<evidence type="ECO:0000256" key="2">
    <source>
        <dbReference type="ARBA" id="ARBA00005464"/>
    </source>
</evidence>
<dbReference type="RefSeq" id="WP_090596048.1">
    <property type="nucleotide sequence ID" value="NZ_FNCS01000005.1"/>
</dbReference>
<evidence type="ECO:0000256" key="13">
    <source>
        <dbReference type="PROSITE-ProRule" id="PRU00277"/>
    </source>
</evidence>
<dbReference type="InterPro" id="IPR036611">
    <property type="entry name" value="Trigger_fac_ribosome-bd_sf"/>
</dbReference>
<gene>
    <name evidence="12" type="primary">tig</name>
    <name evidence="16" type="ORF">SAMN04487974_105143</name>
</gene>
<dbReference type="EC" id="5.2.1.8" evidence="3 12"/>
<evidence type="ECO:0000256" key="6">
    <source>
        <dbReference type="ARBA" id="ARBA00023110"/>
    </source>
</evidence>
<keyword evidence="6 12" id="KW-0697">Rotamase</keyword>
<name>A0A1G7W1B0_9HYPH</name>
<dbReference type="InterPro" id="IPR005215">
    <property type="entry name" value="Trig_fac"/>
</dbReference>
<keyword evidence="8 12" id="KW-0413">Isomerase</keyword>
<dbReference type="OrthoDB" id="9767721at2"/>
<evidence type="ECO:0000313" key="16">
    <source>
        <dbReference type="EMBL" id="SDG65743.1"/>
    </source>
</evidence>
<evidence type="ECO:0000256" key="11">
    <source>
        <dbReference type="ARBA" id="ARBA00029986"/>
    </source>
</evidence>
<dbReference type="InterPro" id="IPR046357">
    <property type="entry name" value="PPIase_dom_sf"/>
</dbReference>
<dbReference type="InterPro" id="IPR001179">
    <property type="entry name" value="PPIase_FKBP_dom"/>
</dbReference>
<organism evidence="16 17">
    <name type="scientific">Pelagibacterium luteolum</name>
    <dbReference type="NCBI Taxonomy" id="440168"/>
    <lineage>
        <taxon>Bacteria</taxon>
        <taxon>Pseudomonadati</taxon>
        <taxon>Pseudomonadota</taxon>
        <taxon>Alphaproteobacteria</taxon>
        <taxon>Hyphomicrobiales</taxon>
        <taxon>Devosiaceae</taxon>
        <taxon>Pelagibacterium</taxon>
    </lineage>
</organism>
<dbReference type="Gene3D" id="3.30.70.1050">
    <property type="entry name" value="Trigger factor ribosome-binding domain"/>
    <property type="match status" value="1"/>
</dbReference>
<dbReference type="PANTHER" id="PTHR30560">
    <property type="entry name" value="TRIGGER FACTOR CHAPERONE AND PEPTIDYL-PROLYL CIS/TRANS ISOMERASE"/>
    <property type="match status" value="1"/>
</dbReference>
<protein>
    <recommendedName>
        <fullName evidence="4 12">Trigger factor</fullName>
        <shortName evidence="12">TF</shortName>
        <ecNumber evidence="3 12">5.2.1.8</ecNumber>
    </recommendedName>
    <alternativeName>
        <fullName evidence="11 12">PPIase</fullName>
    </alternativeName>
</protein>
<comment type="subcellular location">
    <subcellularLocation>
        <location evidence="12">Cytoplasm</location>
    </subcellularLocation>
    <text evidence="12">About half TF is bound to the ribosome near the polypeptide exit tunnel while the other half is free in the cytoplasm.</text>
</comment>
<dbReference type="PANTHER" id="PTHR30560:SF3">
    <property type="entry name" value="TRIGGER FACTOR-LIKE PROTEIN TIG, CHLOROPLASTIC"/>
    <property type="match status" value="1"/>
</dbReference>
<keyword evidence="5 12" id="KW-0132">Cell division</keyword>
<dbReference type="InterPro" id="IPR037041">
    <property type="entry name" value="Trigger_fac_C_sf"/>
</dbReference>
<dbReference type="SUPFAM" id="SSF54534">
    <property type="entry name" value="FKBP-like"/>
    <property type="match status" value="1"/>
</dbReference>
<comment type="similarity">
    <text evidence="2 12 14">Belongs to the FKBP-type PPIase family. Tig subfamily.</text>
</comment>
<evidence type="ECO:0000256" key="14">
    <source>
        <dbReference type="RuleBase" id="RU003914"/>
    </source>
</evidence>
<evidence type="ECO:0000256" key="3">
    <source>
        <dbReference type="ARBA" id="ARBA00013194"/>
    </source>
</evidence>
<dbReference type="Proteomes" id="UP000199495">
    <property type="component" value="Unassembled WGS sequence"/>
</dbReference>
<dbReference type="EMBL" id="FNCS01000005">
    <property type="protein sequence ID" value="SDG65743.1"/>
    <property type="molecule type" value="Genomic_DNA"/>
</dbReference>
<evidence type="ECO:0000313" key="17">
    <source>
        <dbReference type="Proteomes" id="UP000199495"/>
    </source>
</evidence>
<dbReference type="Gene3D" id="3.10.50.40">
    <property type="match status" value="1"/>
</dbReference>
<evidence type="ECO:0000256" key="10">
    <source>
        <dbReference type="ARBA" id="ARBA00024849"/>
    </source>
</evidence>
<keyword evidence="17" id="KW-1185">Reference proteome</keyword>
<dbReference type="Pfam" id="PF05698">
    <property type="entry name" value="Trigger_C"/>
    <property type="match status" value="1"/>
</dbReference>
<keyword evidence="12" id="KW-0963">Cytoplasm</keyword>
<dbReference type="GO" id="GO:0003755">
    <property type="term" value="F:peptidyl-prolyl cis-trans isomerase activity"/>
    <property type="evidence" value="ECO:0007669"/>
    <property type="project" value="UniProtKB-UniRule"/>
</dbReference>
<comment type="catalytic activity">
    <reaction evidence="1 12 13">
        <text>[protein]-peptidylproline (omega=180) = [protein]-peptidylproline (omega=0)</text>
        <dbReference type="Rhea" id="RHEA:16237"/>
        <dbReference type="Rhea" id="RHEA-COMP:10747"/>
        <dbReference type="Rhea" id="RHEA-COMP:10748"/>
        <dbReference type="ChEBI" id="CHEBI:83833"/>
        <dbReference type="ChEBI" id="CHEBI:83834"/>
        <dbReference type="EC" id="5.2.1.8"/>
    </reaction>
</comment>
<dbReference type="InterPro" id="IPR008880">
    <property type="entry name" value="Trigger_fac_C"/>
</dbReference>
<sequence>MNVTETLNEGLRRKLDVTIPATALASKLDEKLDEVRGKVQLKGFRPGKVPTAHLKKVYGRSLMSEVLQDSINDTVSKTLEERSEKAATQPEIDLSEDQTLINKVLDGEGDLTFSVSYEVLPPVKLMDFKTIKIEKPVVEVTDKQVDEEVEKFFKQNRGYEDKGDEGVVEDGDKVGLSFVGKIDGEPFDGGSADHTHIVVGSGQFIPGFEEQLVGIKKGGEKTINVTFPEDYQNAELAGKKAEFEVKMLHVDGPKADVKLDDEFAKTLGLEDLAALKKAIRDQIEAQNKDLSTQRMKRLVLDALDDGHKFDVPEKLVTAEFDAIWNRVKHEVEHHGKTFEAEGTTEEKAQEDYRKIAERRVRLGLVVAEIGNVNEINVTDEEHQQALIAEVRRFPGQEQQVYDYYRKNPNALAGLRAPIFENKVVDYVVELADVKEKKISRDELVKLVREGEEGFDIDNDHDH</sequence>
<dbReference type="HAMAP" id="MF_00303">
    <property type="entry name" value="Trigger_factor_Tig"/>
    <property type="match status" value="1"/>
</dbReference>
<dbReference type="GO" id="GO:0043022">
    <property type="term" value="F:ribosome binding"/>
    <property type="evidence" value="ECO:0007669"/>
    <property type="project" value="TreeGrafter"/>
</dbReference>
<dbReference type="GO" id="GO:0044183">
    <property type="term" value="F:protein folding chaperone"/>
    <property type="evidence" value="ECO:0007669"/>
    <property type="project" value="TreeGrafter"/>
</dbReference>
<evidence type="ECO:0000256" key="1">
    <source>
        <dbReference type="ARBA" id="ARBA00000971"/>
    </source>
</evidence>
<evidence type="ECO:0000256" key="9">
    <source>
        <dbReference type="ARBA" id="ARBA00023306"/>
    </source>
</evidence>
<comment type="domain">
    <text evidence="12">Consists of 3 domains; the N-terminus binds the ribosome, the middle domain has PPIase activity, while the C-terminus has intrinsic chaperone activity on its own.</text>
</comment>
<dbReference type="InterPro" id="IPR027304">
    <property type="entry name" value="Trigger_fact/SurA_dom_sf"/>
</dbReference>
<feature type="domain" description="PPIase FKBP-type" evidence="15">
    <location>
        <begin position="171"/>
        <end position="231"/>
    </location>
</feature>
<comment type="function">
    <text evidence="10 12">Involved in protein export. Acts as a chaperone by maintaining the newly synthesized protein in an open conformation. Functions as a peptidyl-prolyl cis-trans isomerase.</text>
</comment>
<keyword evidence="9 12" id="KW-0131">Cell cycle</keyword>
<dbReference type="Pfam" id="PF05697">
    <property type="entry name" value="Trigger_N"/>
    <property type="match status" value="1"/>
</dbReference>
<accession>A0A1G7W1B0</accession>
<dbReference type="PROSITE" id="PS50059">
    <property type="entry name" value="FKBP_PPIASE"/>
    <property type="match status" value="1"/>
</dbReference>
<dbReference type="PIRSF" id="PIRSF003095">
    <property type="entry name" value="Trigger_factor"/>
    <property type="match status" value="1"/>
</dbReference>
<proteinExistence type="inferred from homology"/>
<dbReference type="Pfam" id="PF00254">
    <property type="entry name" value="FKBP_C"/>
    <property type="match status" value="1"/>
</dbReference>
<dbReference type="InterPro" id="IPR008881">
    <property type="entry name" value="Trigger_fac_ribosome-bd_bac"/>
</dbReference>
<dbReference type="STRING" id="440168.SAMN04487974_105143"/>
<evidence type="ECO:0000256" key="8">
    <source>
        <dbReference type="ARBA" id="ARBA00023235"/>
    </source>
</evidence>
<dbReference type="GO" id="GO:0015031">
    <property type="term" value="P:protein transport"/>
    <property type="evidence" value="ECO:0007669"/>
    <property type="project" value="UniProtKB-UniRule"/>
</dbReference>
<dbReference type="GO" id="GO:0005737">
    <property type="term" value="C:cytoplasm"/>
    <property type="evidence" value="ECO:0007669"/>
    <property type="project" value="UniProtKB-SubCell"/>
</dbReference>
<evidence type="ECO:0000256" key="7">
    <source>
        <dbReference type="ARBA" id="ARBA00023186"/>
    </source>
</evidence>
<reference evidence="16 17" key="1">
    <citation type="submission" date="2016-10" db="EMBL/GenBank/DDBJ databases">
        <authorList>
            <person name="de Groot N.N."/>
        </authorList>
    </citation>
    <scope>NUCLEOTIDE SEQUENCE [LARGE SCALE GENOMIC DNA]</scope>
    <source>
        <strain evidence="16 17">CGMCC 1.10267</strain>
    </source>
</reference>